<evidence type="ECO:0000256" key="1">
    <source>
        <dbReference type="SAM" id="MobiDB-lite"/>
    </source>
</evidence>
<dbReference type="EMBL" id="BAAANS010000110">
    <property type="protein sequence ID" value="GAA2125447.1"/>
    <property type="molecule type" value="Genomic_DNA"/>
</dbReference>
<comment type="caution">
    <text evidence="4">The sequence shown here is derived from an EMBL/GenBank/DDBJ whole genome shotgun (WGS) entry which is preliminary data.</text>
</comment>
<sequence>MTETPGWTSPGSPEPPSGGAGTGHSAPPAPAALLAPPTAPAGTAGPAAPAGKGGPGIGLIPLRPLGFGELMDGAFALVRRNWRAAFGLSLVLAVVLQVIQANIDWWIHVNGTEPAALFSGSYLWPLEVFFGVLASGLIAPVVANGLLGRDTSPAQAWARVRPRLGRLLLLCLLLAGITVGAIAVAVVPLFVLAAVSDQPALVALMVLTLPPVVWLAVRLTLAVPALVLEQQPVLGAVKRSWRLTRRAWWRIFGLLLLFRICLGLVGAVLLVPGEIAAMIVEGVAGAASDGGAAIGIAVLAVFGIVAGTVTIPLGGALEALIYTDQRIRREALDLELARTAGLPGYGPSAATTPPGA</sequence>
<feature type="domain" description="Glycerophosphoryl diester phosphodiesterase membrane" evidence="3">
    <location>
        <begin position="172"/>
        <end position="307"/>
    </location>
</feature>
<dbReference type="InterPro" id="IPR018476">
    <property type="entry name" value="GlyceroP-diester-Pdiesterase_M"/>
</dbReference>
<proteinExistence type="predicted"/>
<feature type="transmembrane region" description="Helical" evidence="2">
    <location>
        <begin position="84"/>
        <end position="103"/>
    </location>
</feature>
<reference evidence="5" key="1">
    <citation type="journal article" date="2019" name="Int. J. Syst. Evol. Microbiol.">
        <title>The Global Catalogue of Microorganisms (GCM) 10K type strain sequencing project: providing services to taxonomists for standard genome sequencing and annotation.</title>
        <authorList>
            <consortium name="The Broad Institute Genomics Platform"/>
            <consortium name="The Broad Institute Genome Sequencing Center for Infectious Disease"/>
            <person name="Wu L."/>
            <person name="Ma J."/>
        </authorList>
    </citation>
    <scope>NUCLEOTIDE SEQUENCE [LARGE SCALE GENOMIC DNA]</scope>
    <source>
        <strain evidence="5">JCM 14559</strain>
    </source>
</reference>
<accession>A0ABP5K0I2</accession>
<evidence type="ECO:0000313" key="4">
    <source>
        <dbReference type="EMBL" id="GAA2125447.1"/>
    </source>
</evidence>
<feature type="transmembrane region" description="Helical" evidence="2">
    <location>
        <begin position="291"/>
        <end position="321"/>
    </location>
</feature>
<organism evidence="4 5">
    <name type="scientific">Kitasatospora saccharophila</name>
    <dbReference type="NCBI Taxonomy" id="407973"/>
    <lineage>
        <taxon>Bacteria</taxon>
        <taxon>Bacillati</taxon>
        <taxon>Actinomycetota</taxon>
        <taxon>Actinomycetes</taxon>
        <taxon>Kitasatosporales</taxon>
        <taxon>Streptomycetaceae</taxon>
        <taxon>Kitasatospora</taxon>
    </lineage>
</organism>
<feature type="compositionally biased region" description="Low complexity" evidence="1">
    <location>
        <begin position="31"/>
        <end position="50"/>
    </location>
</feature>
<feature type="compositionally biased region" description="Low complexity" evidence="1">
    <location>
        <begin position="1"/>
        <end position="11"/>
    </location>
</feature>
<name>A0ABP5K0I2_9ACTN</name>
<feature type="transmembrane region" description="Helical" evidence="2">
    <location>
        <begin position="167"/>
        <end position="195"/>
    </location>
</feature>
<keyword evidence="2" id="KW-1133">Transmembrane helix</keyword>
<dbReference type="Proteomes" id="UP001500897">
    <property type="component" value="Unassembled WGS sequence"/>
</dbReference>
<evidence type="ECO:0000313" key="5">
    <source>
        <dbReference type="Proteomes" id="UP001500897"/>
    </source>
</evidence>
<feature type="transmembrane region" description="Helical" evidence="2">
    <location>
        <begin position="201"/>
        <end position="227"/>
    </location>
</feature>
<keyword evidence="2" id="KW-0472">Membrane</keyword>
<feature type="region of interest" description="Disordered" evidence="1">
    <location>
        <begin position="1"/>
        <end position="51"/>
    </location>
</feature>
<keyword evidence="5" id="KW-1185">Reference proteome</keyword>
<protein>
    <recommendedName>
        <fullName evidence="3">Glycerophosphoryl diester phosphodiesterase membrane domain-containing protein</fullName>
    </recommendedName>
</protein>
<evidence type="ECO:0000259" key="3">
    <source>
        <dbReference type="Pfam" id="PF10110"/>
    </source>
</evidence>
<dbReference type="RefSeq" id="WP_344559302.1">
    <property type="nucleotide sequence ID" value="NZ_BAAANS010000110.1"/>
</dbReference>
<keyword evidence="2" id="KW-0812">Transmembrane</keyword>
<evidence type="ECO:0000256" key="2">
    <source>
        <dbReference type="SAM" id="Phobius"/>
    </source>
</evidence>
<gene>
    <name evidence="4" type="ORF">GCM10009759_77500</name>
</gene>
<dbReference type="Pfam" id="PF10110">
    <property type="entry name" value="GPDPase_memb"/>
    <property type="match status" value="1"/>
</dbReference>
<feature type="transmembrane region" description="Helical" evidence="2">
    <location>
        <begin position="248"/>
        <end position="271"/>
    </location>
</feature>
<feature type="transmembrane region" description="Helical" evidence="2">
    <location>
        <begin position="123"/>
        <end position="147"/>
    </location>
</feature>